<dbReference type="InterPro" id="IPR018114">
    <property type="entry name" value="TRYPSIN_HIS"/>
</dbReference>
<dbReference type="GO" id="GO:0004252">
    <property type="term" value="F:serine-type endopeptidase activity"/>
    <property type="evidence" value="ECO:0007669"/>
    <property type="project" value="InterPro"/>
</dbReference>
<dbReference type="RefSeq" id="WP_015401390.1">
    <property type="nucleotide sequence ID" value="NC_020302.1"/>
</dbReference>
<keyword evidence="1" id="KW-0645">Protease</keyword>
<feature type="transmembrane region" description="Helical" evidence="2">
    <location>
        <begin position="6"/>
        <end position="25"/>
    </location>
</feature>
<dbReference type="Proteomes" id="UP000011723">
    <property type="component" value="Chromosome"/>
</dbReference>
<dbReference type="SUPFAM" id="SSF50494">
    <property type="entry name" value="Trypsin-like serine proteases"/>
    <property type="match status" value="1"/>
</dbReference>
<evidence type="ECO:0000259" key="3">
    <source>
        <dbReference type="PROSITE" id="PS50240"/>
    </source>
</evidence>
<evidence type="ECO:0000313" key="5">
    <source>
        <dbReference type="Proteomes" id="UP000011723"/>
    </source>
</evidence>
<dbReference type="Gene3D" id="2.40.10.10">
    <property type="entry name" value="Trypsin-like serine proteases"/>
    <property type="match status" value="2"/>
</dbReference>
<dbReference type="InterPro" id="IPR001254">
    <property type="entry name" value="Trypsin_dom"/>
</dbReference>
<dbReference type="PATRIC" id="fig|1121362.3.peg.1991"/>
<evidence type="ECO:0000313" key="4">
    <source>
        <dbReference type="EMBL" id="AGF72971.1"/>
    </source>
</evidence>
<keyword evidence="2" id="KW-1133">Transmembrane helix</keyword>
<dbReference type="Pfam" id="PF00089">
    <property type="entry name" value="Trypsin"/>
    <property type="match status" value="1"/>
</dbReference>
<keyword evidence="1" id="KW-0378">Hydrolase</keyword>
<dbReference type="eggNOG" id="COG5640">
    <property type="taxonomic scope" value="Bacteria"/>
</dbReference>
<name>M1P8I9_9CORY</name>
<accession>M1P8I9</accession>
<keyword evidence="1" id="KW-0720">Serine protease</keyword>
<gene>
    <name evidence="4" type="ORF">A605_09845</name>
</gene>
<dbReference type="InterPro" id="IPR033116">
    <property type="entry name" value="TRYPSIN_SER"/>
</dbReference>
<dbReference type="InterPro" id="IPR043504">
    <property type="entry name" value="Peptidase_S1_PA_chymotrypsin"/>
</dbReference>
<dbReference type="GO" id="GO:0006508">
    <property type="term" value="P:proteolysis"/>
    <property type="evidence" value="ECO:0007669"/>
    <property type="project" value="UniProtKB-KW"/>
</dbReference>
<evidence type="ECO:0000256" key="2">
    <source>
        <dbReference type="SAM" id="Phobius"/>
    </source>
</evidence>
<dbReference type="PROSITE" id="PS00135">
    <property type="entry name" value="TRYPSIN_SER"/>
    <property type="match status" value="1"/>
</dbReference>
<sequence>MKTSTWAGAGAVLLALVAVVILIGVDQNGRLAQSVTAVSGAVPDTPTLVAEPGQEPQPATTLRVPEASPWAPGTSITITDHAPVPGEVVQVGHCTVAYSFTTPETSWAVTAAHCGSPGDLVWATNDGAEVDFSAPVGHFTYSGLYGAESSELDVGIIEITDPARWMSAPDPAAPTLLADRVDDLPAQVCKYGTTTGHTCGEPLLSHTRELLVNDDGVEVTAVAGTARVCARAGDSGGPVYANVGEQRVIVGLVSGTRDAITGTGCEGPDAGEMTMSYTPMPRIQDLVDRVVPGAQFETRML</sequence>
<evidence type="ECO:0000256" key="1">
    <source>
        <dbReference type="RuleBase" id="RU363034"/>
    </source>
</evidence>
<feature type="domain" description="Peptidase S1" evidence="3">
    <location>
        <begin position="37"/>
        <end position="292"/>
    </location>
</feature>
<keyword evidence="2" id="KW-0812">Transmembrane</keyword>
<proteinExistence type="predicted"/>
<reference evidence="4 5" key="1">
    <citation type="journal article" date="2012" name="Stand. Genomic Sci.">
        <title>Genome sequence of the halotolerant bacterium Corynebacterium halotolerans type strain YIM 70093(T) (= DSM 44683(T)).</title>
        <authorList>
            <person name="Ruckert C."/>
            <person name="Albersmeier A."/>
            <person name="Al-Dilaimi A."/>
            <person name="Niehaus K."/>
            <person name="Szczepanowski R."/>
            <person name="Kalinowski J."/>
        </authorList>
    </citation>
    <scope>NUCLEOTIDE SEQUENCE [LARGE SCALE GENOMIC DNA]</scope>
    <source>
        <strain evidence="4">YIM 70093</strain>
    </source>
</reference>
<protein>
    <recommendedName>
        <fullName evidence="3">Peptidase S1 domain-containing protein</fullName>
    </recommendedName>
</protein>
<dbReference type="OrthoDB" id="4411800at2"/>
<dbReference type="PROSITE" id="PS50240">
    <property type="entry name" value="TRYPSIN_DOM"/>
    <property type="match status" value="1"/>
</dbReference>
<dbReference type="KEGG" id="chn:A605_09845"/>
<dbReference type="PROSITE" id="PS00134">
    <property type="entry name" value="TRYPSIN_HIS"/>
    <property type="match status" value="1"/>
</dbReference>
<dbReference type="InterPro" id="IPR009003">
    <property type="entry name" value="Peptidase_S1_PA"/>
</dbReference>
<keyword evidence="2" id="KW-0472">Membrane</keyword>
<dbReference type="HOGENOM" id="CLU_078178_0_0_11"/>
<dbReference type="AlphaFoldDB" id="M1P8I9"/>
<dbReference type="EMBL" id="CP003697">
    <property type="protein sequence ID" value="AGF72971.1"/>
    <property type="molecule type" value="Genomic_DNA"/>
</dbReference>
<keyword evidence="5" id="KW-1185">Reference proteome</keyword>
<dbReference type="STRING" id="1121362.A605_09845"/>
<organism evidence="4 5">
    <name type="scientific">Corynebacterium halotolerans YIM 70093 = DSM 44683</name>
    <dbReference type="NCBI Taxonomy" id="1121362"/>
    <lineage>
        <taxon>Bacteria</taxon>
        <taxon>Bacillati</taxon>
        <taxon>Actinomycetota</taxon>
        <taxon>Actinomycetes</taxon>
        <taxon>Mycobacteriales</taxon>
        <taxon>Corynebacteriaceae</taxon>
        <taxon>Corynebacterium</taxon>
    </lineage>
</organism>